<evidence type="ECO:0000313" key="5">
    <source>
        <dbReference type="EMBL" id="KJX96539.1"/>
    </source>
</evidence>
<name>A0A0F4GGH0_9PEZI</name>
<dbReference type="FunFam" id="3.10.180.10:FF:000039">
    <property type="entry name" value="Trihydroxytoluene oxygenase (AFU_orthologue AFUA_8G02470)"/>
    <property type="match status" value="1"/>
</dbReference>
<dbReference type="PANTHER" id="PTHR42978">
    <property type="entry name" value="QUORUM-QUENCHING LACTONASE YTNP-RELATED-RELATED"/>
    <property type="match status" value="1"/>
</dbReference>
<sequence length="325" mass="36840">MPLPPDDARVRMVTTAFVVYEHVDLQKAEQFLLDFGLSVASRSEDGKEIFFKGYGRDPYIYVARQARGTKPTFGGAAYLVESRKELDKATKIPGASEIHPLPGPGGGEQVTLQDPAGHLVHLVFGRQDKPVEEMNLKKLVFNYEDERPRKGQFQRFEPGPAPVHRWGHYGVTYPNEPGFYEKMLEWYTSNLALAPSDIIYRDGKAVQVFFHIDRGDDFTDHHAFFFKPTKPNLDPHVAHSAFEIHDFDIQQLGHDFLTSKGYNLCWGVGRHVLGSQIFDYWFDTSDFILEHFADGDLVNKDTPVSHEIGGPKILSVWGPPVHPVF</sequence>
<dbReference type="FunFam" id="3.10.180.10:FF:000034">
    <property type="entry name" value="Glyoxalase/Bleomycin resistance protein/Dihydroxybiphenyl dioxygenase"/>
    <property type="match status" value="1"/>
</dbReference>
<reference evidence="5 6" key="1">
    <citation type="submission" date="2015-03" db="EMBL/GenBank/DDBJ databases">
        <title>RNA-seq based gene annotation and comparative genomics of four Zymoseptoria species reveal species-specific pathogenicity related genes and transposable element activity.</title>
        <authorList>
            <person name="Grandaubert J."/>
            <person name="Bhattacharyya A."/>
            <person name="Stukenbrock E.H."/>
        </authorList>
    </citation>
    <scope>NUCLEOTIDE SEQUENCE [LARGE SCALE GENOMIC DNA]</scope>
    <source>
        <strain evidence="5 6">Zb18110</strain>
    </source>
</reference>
<dbReference type="InterPro" id="IPR051013">
    <property type="entry name" value="MBL_superfamily_lactonases"/>
</dbReference>
<evidence type="ECO:0000256" key="1">
    <source>
        <dbReference type="ARBA" id="ARBA00007749"/>
    </source>
</evidence>
<dbReference type="CDD" id="cd07267">
    <property type="entry name" value="THT_Oxygenase_N"/>
    <property type="match status" value="1"/>
</dbReference>
<proteinExistence type="inferred from homology"/>
<keyword evidence="6" id="KW-1185">Reference proteome</keyword>
<keyword evidence="3" id="KW-0378">Hydrolase</keyword>
<gene>
    <name evidence="5" type="ORF">TI39_contig615g00007</name>
</gene>
<dbReference type="OrthoDB" id="3360610at2759"/>
<dbReference type="GO" id="GO:0016787">
    <property type="term" value="F:hydrolase activity"/>
    <property type="evidence" value="ECO:0007669"/>
    <property type="project" value="UniProtKB-KW"/>
</dbReference>
<accession>A0A0F4GGH0</accession>
<dbReference type="EMBL" id="LAFY01000607">
    <property type="protein sequence ID" value="KJX96539.1"/>
    <property type="molecule type" value="Genomic_DNA"/>
</dbReference>
<dbReference type="Gene3D" id="3.10.180.10">
    <property type="entry name" value="2,3-Dihydroxybiphenyl 1,2-Dioxygenase, domain 1"/>
    <property type="match status" value="2"/>
</dbReference>
<evidence type="ECO:0000313" key="6">
    <source>
        <dbReference type="Proteomes" id="UP000033647"/>
    </source>
</evidence>
<evidence type="ECO:0000256" key="2">
    <source>
        <dbReference type="ARBA" id="ARBA00022723"/>
    </source>
</evidence>
<dbReference type="GO" id="GO:0046872">
    <property type="term" value="F:metal ion binding"/>
    <property type="evidence" value="ECO:0007669"/>
    <property type="project" value="UniProtKB-KW"/>
</dbReference>
<comment type="similarity">
    <text evidence="1">Belongs to the metallo-beta-lactamase superfamily.</text>
</comment>
<keyword evidence="2" id="KW-0479">Metal-binding</keyword>
<organism evidence="5 6">
    <name type="scientific">Zymoseptoria brevis</name>
    <dbReference type="NCBI Taxonomy" id="1047168"/>
    <lineage>
        <taxon>Eukaryota</taxon>
        <taxon>Fungi</taxon>
        <taxon>Dikarya</taxon>
        <taxon>Ascomycota</taxon>
        <taxon>Pezizomycotina</taxon>
        <taxon>Dothideomycetes</taxon>
        <taxon>Dothideomycetidae</taxon>
        <taxon>Mycosphaerellales</taxon>
        <taxon>Mycosphaerellaceae</taxon>
        <taxon>Zymoseptoria</taxon>
    </lineage>
</organism>
<keyword evidence="4" id="KW-0862">Zinc</keyword>
<dbReference type="PANTHER" id="PTHR42978:SF5">
    <property type="entry name" value="METALLO-BETA-LACTAMASE DOMAIN-CONTAINING PROTEIN"/>
    <property type="match status" value="1"/>
</dbReference>
<comment type="caution">
    <text evidence="5">The sequence shown here is derived from an EMBL/GenBank/DDBJ whole genome shotgun (WGS) entry which is preliminary data.</text>
</comment>
<dbReference type="SUPFAM" id="SSF54593">
    <property type="entry name" value="Glyoxalase/Bleomycin resistance protein/Dihydroxybiphenyl dioxygenase"/>
    <property type="match status" value="1"/>
</dbReference>
<evidence type="ECO:0000256" key="4">
    <source>
        <dbReference type="ARBA" id="ARBA00022833"/>
    </source>
</evidence>
<dbReference type="InterPro" id="IPR029068">
    <property type="entry name" value="Glyas_Bleomycin-R_OHBP_Dase"/>
</dbReference>
<dbReference type="Proteomes" id="UP000033647">
    <property type="component" value="Unassembled WGS sequence"/>
</dbReference>
<evidence type="ECO:0000256" key="3">
    <source>
        <dbReference type="ARBA" id="ARBA00022801"/>
    </source>
</evidence>
<protein>
    <submittedName>
        <fullName evidence="5">Uncharacterized protein</fullName>
    </submittedName>
</protein>
<dbReference type="AlphaFoldDB" id="A0A0F4GGH0"/>